<dbReference type="Pfam" id="PF04138">
    <property type="entry name" value="GtrA_DPMS_TM"/>
    <property type="match status" value="1"/>
</dbReference>
<proteinExistence type="inferred from homology"/>
<sequence>MSALQENLQEKLRPLLAQFGRFLVVGGISFSVDFGLFTVLYGLGVPHLIASATSFSTSVVLNYILSRRYVFEAQENVSVLKEFTLYVLLNVVALGLNTLILYVCADLAGMSPFLGKILATAIVLIYNFISRKALLERLGASGGATTVHHPDEQAGSRVR</sequence>
<dbReference type="RefSeq" id="WP_289596414.1">
    <property type="nucleotide sequence ID" value="NZ_JAUDBR010000009.1"/>
</dbReference>
<evidence type="ECO:0000259" key="7">
    <source>
        <dbReference type="Pfam" id="PF04138"/>
    </source>
</evidence>
<keyword evidence="3 6" id="KW-0812">Transmembrane</keyword>
<evidence type="ECO:0000256" key="5">
    <source>
        <dbReference type="ARBA" id="ARBA00023136"/>
    </source>
</evidence>
<dbReference type="PANTHER" id="PTHR38459:SF1">
    <property type="entry name" value="PROPHAGE BACTOPRENOL-LINKED GLUCOSE TRANSLOCASE HOMOLOG"/>
    <property type="match status" value="1"/>
</dbReference>
<feature type="domain" description="GtrA/DPMS transmembrane" evidence="7">
    <location>
        <begin position="21"/>
        <end position="132"/>
    </location>
</feature>
<evidence type="ECO:0000256" key="6">
    <source>
        <dbReference type="SAM" id="Phobius"/>
    </source>
</evidence>
<comment type="subcellular location">
    <subcellularLocation>
        <location evidence="1">Membrane</location>
        <topology evidence="1">Multi-pass membrane protein</topology>
    </subcellularLocation>
</comment>
<comment type="caution">
    <text evidence="8">The sequence shown here is derived from an EMBL/GenBank/DDBJ whole genome shotgun (WGS) entry which is preliminary data.</text>
</comment>
<reference evidence="9" key="1">
    <citation type="submission" date="2023-06" db="EMBL/GenBank/DDBJ databases">
        <title>Identification and characterization of horizontal gene transfer across gut microbiota members of farm animals based on homology search.</title>
        <authorList>
            <person name="Zeman M."/>
            <person name="Kubasova T."/>
            <person name="Jahodarova E."/>
            <person name="Nykrynova M."/>
            <person name="Rychlik I."/>
        </authorList>
    </citation>
    <scope>NUCLEOTIDE SEQUENCE [LARGE SCALE GENOMIC DNA]</scope>
    <source>
        <strain evidence="9">ET81</strain>
    </source>
</reference>
<protein>
    <submittedName>
        <fullName evidence="8">GtrA family protein</fullName>
    </submittedName>
</protein>
<dbReference type="EMBL" id="JAUDBR010000009">
    <property type="protein sequence ID" value="MDM8076889.1"/>
    <property type="molecule type" value="Genomic_DNA"/>
</dbReference>
<evidence type="ECO:0000256" key="3">
    <source>
        <dbReference type="ARBA" id="ARBA00022692"/>
    </source>
</evidence>
<evidence type="ECO:0000256" key="2">
    <source>
        <dbReference type="ARBA" id="ARBA00009399"/>
    </source>
</evidence>
<dbReference type="InterPro" id="IPR051401">
    <property type="entry name" value="GtrA_CellWall_Glycosyl"/>
</dbReference>
<comment type="similarity">
    <text evidence="2">Belongs to the GtrA family.</text>
</comment>
<dbReference type="PANTHER" id="PTHR38459">
    <property type="entry name" value="PROPHAGE BACTOPRENOL-LINKED GLUCOSE TRANSLOCASE HOMOLOG"/>
    <property type="match status" value="1"/>
</dbReference>
<accession>A0ABT7TYH9</accession>
<evidence type="ECO:0000256" key="4">
    <source>
        <dbReference type="ARBA" id="ARBA00022989"/>
    </source>
</evidence>
<dbReference type="InterPro" id="IPR007267">
    <property type="entry name" value="GtrA_DPMS_TM"/>
</dbReference>
<gene>
    <name evidence="8" type="ORF">QUV91_07485</name>
</gene>
<name>A0ABT7TYH9_ACTVI</name>
<feature type="transmembrane region" description="Helical" evidence="6">
    <location>
        <begin position="85"/>
        <end position="103"/>
    </location>
</feature>
<keyword evidence="4 6" id="KW-1133">Transmembrane helix</keyword>
<evidence type="ECO:0000313" key="8">
    <source>
        <dbReference type="EMBL" id="MDM8076889.1"/>
    </source>
</evidence>
<keyword evidence="9" id="KW-1185">Reference proteome</keyword>
<evidence type="ECO:0000313" key="9">
    <source>
        <dbReference type="Proteomes" id="UP001529257"/>
    </source>
</evidence>
<dbReference type="Proteomes" id="UP001529257">
    <property type="component" value="Unassembled WGS sequence"/>
</dbReference>
<evidence type="ECO:0000256" key="1">
    <source>
        <dbReference type="ARBA" id="ARBA00004141"/>
    </source>
</evidence>
<feature type="transmembrane region" description="Helical" evidence="6">
    <location>
        <begin position="47"/>
        <end position="65"/>
    </location>
</feature>
<organism evidence="8 9">
    <name type="scientific">Actinomyces viscosus</name>
    <dbReference type="NCBI Taxonomy" id="1656"/>
    <lineage>
        <taxon>Bacteria</taxon>
        <taxon>Bacillati</taxon>
        <taxon>Actinomycetota</taxon>
        <taxon>Actinomycetes</taxon>
        <taxon>Actinomycetales</taxon>
        <taxon>Actinomycetaceae</taxon>
        <taxon>Actinomyces</taxon>
    </lineage>
</organism>
<feature type="transmembrane region" description="Helical" evidence="6">
    <location>
        <begin position="21"/>
        <end position="41"/>
    </location>
</feature>
<keyword evidence="5 6" id="KW-0472">Membrane</keyword>
<feature type="transmembrane region" description="Helical" evidence="6">
    <location>
        <begin position="109"/>
        <end position="129"/>
    </location>
</feature>